<dbReference type="EMBL" id="FNHZ01000002">
    <property type="protein sequence ID" value="SDM79058.1"/>
    <property type="molecule type" value="Genomic_DNA"/>
</dbReference>
<dbReference type="PIRSF" id="PIRSF037778">
    <property type="entry name" value="UCP037778_transp_RibU"/>
    <property type="match status" value="1"/>
</dbReference>
<dbReference type="InterPro" id="IPR024529">
    <property type="entry name" value="ECF_trnsprt_substrate-spec"/>
</dbReference>
<dbReference type="GO" id="GO:0032217">
    <property type="term" value="F:riboflavin transmembrane transporter activity"/>
    <property type="evidence" value="ECO:0007669"/>
    <property type="project" value="UniProtKB-UniRule"/>
</dbReference>
<comment type="function">
    <text evidence="8">Probably a riboflavin-binding protein that interacts with the energy-coupling factor (ECF) ABC-transporter complex.</text>
</comment>
<keyword evidence="11" id="KW-1185">Reference proteome</keyword>
<accession>A0A1G9W3D6</accession>
<evidence type="ECO:0000256" key="8">
    <source>
        <dbReference type="PIRNR" id="PIRNR037778"/>
    </source>
</evidence>
<dbReference type="InterPro" id="IPR025720">
    <property type="entry name" value="RibU"/>
</dbReference>
<evidence type="ECO:0000313" key="10">
    <source>
        <dbReference type="EMBL" id="SDM79058.1"/>
    </source>
</evidence>
<feature type="transmembrane region" description="Helical" evidence="9">
    <location>
        <begin position="86"/>
        <end position="105"/>
    </location>
</feature>
<dbReference type="Proteomes" id="UP000187651">
    <property type="component" value="Unassembled WGS sequence"/>
</dbReference>
<proteinExistence type="inferred from homology"/>
<feature type="transmembrane region" description="Helical" evidence="9">
    <location>
        <begin position="167"/>
        <end position="189"/>
    </location>
</feature>
<name>A0A1G9W3D6_9FIRM</name>
<sequence length="203" mass="22068">MDSQSKKRVDVVKLAGVGMLSCIAFILMFFEFPIPVLIPSFIKLDLSDLPALIGAFAYGPIAGILIELIKNLLHLLDSSSGFVGELSNFLLGACFVGVAGCVYKFKKSKSAAIIGATVGACAMAVFSLVTNYFIVYPFYTNFMPMDTIIAAYKAIIPSVDNLFECLLVFNVPFTFVKGMISVVITMLIYKPISPLLHGRVKKN</sequence>
<organism evidence="10 11">
    <name type="scientific">Lachnospira pectinoschiza</name>
    <dbReference type="NCBI Taxonomy" id="28052"/>
    <lineage>
        <taxon>Bacteria</taxon>
        <taxon>Bacillati</taxon>
        <taxon>Bacillota</taxon>
        <taxon>Clostridia</taxon>
        <taxon>Lachnospirales</taxon>
        <taxon>Lachnospiraceae</taxon>
        <taxon>Lachnospira</taxon>
    </lineage>
</organism>
<reference evidence="11" key="1">
    <citation type="submission" date="2016-10" db="EMBL/GenBank/DDBJ databases">
        <authorList>
            <person name="Varghese N."/>
            <person name="Submissions S."/>
        </authorList>
    </citation>
    <scope>NUCLEOTIDE SEQUENCE [LARGE SCALE GENOMIC DNA]</scope>
    <source>
        <strain evidence="11">M83</strain>
    </source>
</reference>
<evidence type="ECO:0000256" key="2">
    <source>
        <dbReference type="ARBA" id="ARBA00005540"/>
    </source>
</evidence>
<keyword evidence="5 9" id="KW-0812">Transmembrane</keyword>
<evidence type="ECO:0000256" key="1">
    <source>
        <dbReference type="ARBA" id="ARBA00004651"/>
    </source>
</evidence>
<feature type="transmembrane region" description="Helical" evidence="9">
    <location>
        <begin position="112"/>
        <end position="135"/>
    </location>
</feature>
<evidence type="ECO:0000256" key="5">
    <source>
        <dbReference type="ARBA" id="ARBA00022692"/>
    </source>
</evidence>
<evidence type="ECO:0000256" key="3">
    <source>
        <dbReference type="ARBA" id="ARBA00022448"/>
    </source>
</evidence>
<keyword evidence="3 8" id="KW-0813">Transport</keyword>
<comment type="subcellular location">
    <subcellularLocation>
        <location evidence="1">Cell membrane</location>
        <topology evidence="1">Multi-pass membrane protein</topology>
    </subcellularLocation>
</comment>
<evidence type="ECO:0000256" key="6">
    <source>
        <dbReference type="ARBA" id="ARBA00022989"/>
    </source>
</evidence>
<dbReference type="RefSeq" id="WP_074521345.1">
    <property type="nucleotide sequence ID" value="NZ_FNHZ01000002.1"/>
</dbReference>
<dbReference type="GO" id="GO:0005886">
    <property type="term" value="C:plasma membrane"/>
    <property type="evidence" value="ECO:0007669"/>
    <property type="project" value="UniProtKB-SubCell"/>
</dbReference>
<gene>
    <name evidence="10" type="ORF">SAMN05216544_1176</name>
</gene>
<dbReference type="PANTHER" id="PTHR38438:SF1">
    <property type="entry name" value="RIBOFLAVIN TRANSPORTER RIBU"/>
    <property type="match status" value="1"/>
</dbReference>
<keyword evidence="6 9" id="KW-1133">Transmembrane helix</keyword>
<keyword evidence="7 8" id="KW-0472">Membrane</keyword>
<protein>
    <recommendedName>
        <fullName evidence="8">Riboflavin transporter</fullName>
    </recommendedName>
</protein>
<feature type="transmembrane region" description="Helical" evidence="9">
    <location>
        <begin position="12"/>
        <end position="37"/>
    </location>
</feature>
<feature type="transmembrane region" description="Helical" evidence="9">
    <location>
        <begin position="49"/>
        <end position="66"/>
    </location>
</feature>
<keyword evidence="4 8" id="KW-1003">Cell membrane</keyword>
<evidence type="ECO:0000256" key="9">
    <source>
        <dbReference type="SAM" id="Phobius"/>
    </source>
</evidence>
<evidence type="ECO:0000313" key="11">
    <source>
        <dbReference type="Proteomes" id="UP000187651"/>
    </source>
</evidence>
<dbReference type="AlphaFoldDB" id="A0A1G9W3D6"/>
<dbReference type="OrthoDB" id="9809216at2"/>
<dbReference type="Gene3D" id="1.10.1760.20">
    <property type="match status" value="1"/>
</dbReference>
<dbReference type="PANTHER" id="PTHR38438">
    <property type="entry name" value="RIBOFLAVIN TRANSPORTER RIBU"/>
    <property type="match status" value="1"/>
</dbReference>
<evidence type="ECO:0000256" key="7">
    <source>
        <dbReference type="ARBA" id="ARBA00023136"/>
    </source>
</evidence>
<comment type="similarity">
    <text evidence="2 8">Belongs to the prokaryotic riboflavin transporter (P-RFT) (TC 2.A.87) family.</text>
</comment>
<evidence type="ECO:0000256" key="4">
    <source>
        <dbReference type="ARBA" id="ARBA00022475"/>
    </source>
</evidence>
<dbReference type="Pfam" id="PF12822">
    <property type="entry name" value="ECF_trnsprt"/>
    <property type="match status" value="1"/>
</dbReference>